<keyword evidence="1 9" id="KW-1003">Cell membrane</keyword>
<dbReference type="InterPro" id="IPR000897">
    <property type="entry name" value="SRP54_GTPase_dom"/>
</dbReference>
<evidence type="ECO:0000259" key="10">
    <source>
        <dbReference type="PROSITE" id="PS00300"/>
    </source>
</evidence>
<proteinExistence type="inferred from homology"/>
<dbReference type="FunFam" id="1.20.120.140:FF:000002">
    <property type="entry name" value="Signal recognition particle receptor FtsY"/>
    <property type="match status" value="1"/>
</dbReference>
<dbReference type="Pfam" id="PF00448">
    <property type="entry name" value="SRP54"/>
    <property type="match status" value="1"/>
</dbReference>
<dbReference type="GO" id="GO:0005886">
    <property type="term" value="C:plasma membrane"/>
    <property type="evidence" value="ECO:0007669"/>
    <property type="project" value="UniProtKB-SubCell"/>
</dbReference>
<comment type="function">
    <text evidence="9">Involved in targeting and insertion of nascent membrane proteins into the cytoplasmic membrane. Acts as a receptor for the complex formed by the signal recognition particle (SRP) and the ribosome-nascent chain (RNC).</text>
</comment>
<comment type="subcellular location">
    <subcellularLocation>
        <location evidence="9">Cell membrane</location>
        <topology evidence="9">Peripheral membrane protein</topology>
        <orientation evidence="9">Cytoplasmic side</orientation>
    </subcellularLocation>
    <subcellularLocation>
        <location evidence="9">Cytoplasm</location>
    </subcellularLocation>
</comment>
<keyword evidence="4 9" id="KW-0378">Hydrolase</keyword>
<evidence type="ECO:0000256" key="2">
    <source>
        <dbReference type="ARBA" id="ARBA00022490"/>
    </source>
</evidence>
<keyword evidence="7 9" id="KW-0675">Receptor</keyword>
<evidence type="ECO:0000256" key="5">
    <source>
        <dbReference type="ARBA" id="ARBA00023134"/>
    </source>
</evidence>
<dbReference type="PANTHER" id="PTHR43134:SF1">
    <property type="entry name" value="SIGNAL RECOGNITION PARTICLE RECEPTOR SUBUNIT ALPHA"/>
    <property type="match status" value="1"/>
</dbReference>
<feature type="domain" description="SRP54-type proteins GTP-binding" evidence="10">
    <location>
        <begin position="279"/>
        <end position="292"/>
    </location>
</feature>
<dbReference type="InterPro" id="IPR036225">
    <property type="entry name" value="SRP/SRP_N"/>
</dbReference>
<dbReference type="CDD" id="cd17874">
    <property type="entry name" value="FtsY"/>
    <property type="match status" value="1"/>
</dbReference>
<dbReference type="GO" id="GO:0005737">
    <property type="term" value="C:cytoplasm"/>
    <property type="evidence" value="ECO:0007669"/>
    <property type="project" value="UniProtKB-SubCell"/>
</dbReference>
<dbReference type="InterPro" id="IPR013822">
    <property type="entry name" value="Signal_recog_particl_SRP54_hlx"/>
</dbReference>
<evidence type="ECO:0000256" key="8">
    <source>
        <dbReference type="ARBA" id="ARBA00048027"/>
    </source>
</evidence>
<dbReference type="InterPro" id="IPR003593">
    <property type="entry name" value="AAA+_ATPase"/>
</dbReference>
<comment type="similarity">
    <text evidence="9">Belongs to the GTP-binding SRP family. FtsY subfamily.</text>
</comment>
<comment type="subunit">
    <text evidence="9">Part of the signal recognition particle protein translocation system, which is composed of SRP and FtsY.</text>
</comment>
<dbReference type="PROSITE" id="PS00300">
    <property type="entry name" value="SRP54"/>
    <property type="match status" value="1"/>
</dbReference>
<dbReference type="InterPro" id="IPR004390">
    <property type="entry name" value="SR_rcpt_FtsY"/>
</dbReference>
<dbReference type="GO" id="GO:0006614">
    <property type="term" value="P:SRP-dependent cotranslational protein targeting to membrane"/>
    <property type="evidence" value="ECO:0007669"/>
    <property type="project" value="InterPro"/>
</dbReference>
<dbReference type="SMART" id="SM00962">
    <property type="entry name" value="SRP54"/>
    <property type="match status" value="1"/>
</dbReference>
<evidence type="ECO:0000256" key="1">
    <source>
        <dbReference type="ARBA" id="ARBA00022475"/>
    </source>
</evidence>
<dbReference type="Gene3D" id="3.40.50.300">
    <property type="entry name" value="P-loop containing nucleotide triphosphate hydrolases"/>
    <property type="match status" value="1"/>
</dbReference>
<comment type="catalytic activity">
    <reaction evidence="8 9">
        <text>GTP + H2O = GDP + phosphate + H(+)</text>
        <dbReference type="Rhea" id="RHEA:19669"/>
        <dbReference type="ChEBI" id="CHEBI:15377"/>
        <dbReference type="ChEBI" id="CHEBI:15378"/>
        <dbReference type="ChEBI" id="CHEBI:37565"/>
        <dbReference type="ChEBI" id="CHEBI:43474"/>
        <dbReference type="ChEBI" id="CHEBI:58189"/>
        <dbReference type="EC" id="3.6.5.4"/>
    </reaction>
</comment>
<gene>
    <name evidence="9" type="primary">ftsY</name>
    <name evidence="11" type="ORF">HGMM_OP3C511</name>
</gene>
<feature type="binding site" evidence="9">
    <location>
        <begin position="110"/>
        <end position="117"/>
    </location>
    <ligand>
        <name>GTP</name>
        <dbReference type="ChEBI" id="CHEBI:37565"/>
    </ligand>
</feature>
<keyword evidence="6 9" id="KW-0472">Membrane</keyword>
<evidence type="ECO:0000256" key="3">
    <source>
        <dbReference type="ARBA" id="ARBA00022741"/>
    </source>
</evidence>
<dbReference type="PANTHER" id="PTHR43134">
    <property type="entry name" value="SIGNAL RECOGNITION PARTICLE RECEPTOR SUBUNIT ALPHA"/>
    <property type="match status" value="1"/>
</dbReference>
<evidence type="ECO:0000256" key="4">
    <source>
        <dbReference type="ARBA" id="ARBA00022801"/>
    </source>
</evidence>
<dbReference type="InterPro" id="IPR042101">
    <property type="entry name" value="SRP54_N_sf"/>
</dbReference>
<name>H5ST70_ACEAU</name>
<dbReference type="Gene3D" id="1.20.120.140">
    <property type="entry name" value="Signal recognition particle SRP54, nucleotide-binding domain"/>
    <property type="match status" value="1"/>
</dbReference>
<evidence type="ECO:0000256" key="9">
    <source>
        <dbReference type="HAMAP-Rule" id="MF_00920"/>
    </source>
</evidence>
<dbReference type="FunFam" id="3.40.50.300:FF:000053">
    <property type="entry name" value="Signal recognition particle receptor FtsY"/>
    <property type="match status" value="1"/>
</dbReference>
<dbReference type="HAMAP" id="MF_00920">
    <property type="entry name" value="FtsY"/>
    <property type="match status" value="1"/>
</dbReference>
<accession>H5ST70</accession>
<reference evidence="11" key="1">
    <citation type="journal article" date="2005" name="Environ. Microbiol.">
        <title>Genetic and functional properties of uncultivated thermophilic crenarchaeotes from a subsurface gold mine as revealed by analysis of genome fragments.</title>
        <authorList>
            <person name="Nunoura T."/>
            <person name="Hirayama H."/>
            <person name="Takami H."/>
            <person name="Oida H."/>
            <person name="Nishi S."/>
            <person name="Shimamura S."/>
            <person name="Suzuki Y."/>
            <person name="Inagaki F."/>
            <person name="Takai K."/>
            <person name="Nealson K.H."/>
            <person name="Horikoshi K."/>
        </authorList>
    </citation>
    <scope>NUCLEOTIDE SEQUENCE</scope>
</reference>
<dbReference type="SUPFAM" id="SSF47364">
    <property type="entry name" value="Domain of the SRP/SRP receptor G-proteins"/>
    <property type="match status" value="1"/>
</dbReference>
<evidence type="ECO:0000256" key="7">
    <source>
        <dbReference type="ARBA" id="ARBA00023170"/>
    </source>
</evidence>
<keyword evidence="2 9" id="KW-0963">Cytoplasm</keyword>
<dbReference type="InterPro" id="IPR027417">
    <property type="entry name" value="P-loop_NTPase"/>
</dbReference>
<keyword evidence="3 9" id="KW-0547">Nucleotide-binding</keyword>
<dbReference type="SUPFAM" id="SSF52540">
    <property type="entry name" value="P-loop containing nucleoside triphosphate hydrolases"/>
    <property type="match status" value="1"/>
</dbReference>
<sequence length="305" mass="33226">MSWFQRLKDGLKKTKEQLAGRLAQVLQPGRRLDDALLSELEEILITADVGVAATTEIVQMLKARAAARGAQDSSHVMELLKEILKERLRPAAGTLNLRADGQPTVFLILGVNGSGKTTTIAKLAQHLKDDFGKKKILFAAGDTFRAAAIEQLELWAERVGAQLVKHQPGADPSAVAFDAVERALRERADALFIDTAGRLHTKHNLMEELKKINRVVEKRLGRPIDERLLVLDGTTGQNAISQAKLFHEAVAVTGIVVTKLDGTAKGGSIIQIASELKLPIKLIGVGERADDLREFTADEFVEALL</sequence>
<organism evidence="11">
    <name type="scientific">Acetithermum autotrophicum</name>
    <dbReference type="NCBI Taxonomy" id="1446466"/>
    <lineage>
        <taxon>Bacteria</taxon>
        <taxon>Candidatus Bipolaricaulota</taxon>
        <taxon>Candidatus Acetithermum</taxon>
    </lineage>
</organism>
<dbReference type="GO" id="GO:0003924">
    <property type="term" value="F:GTPase activity"/>
    <property type="evidence" value="ECO:0007669"/>
    <property type="project" value="UniProtKB-UniRule"/>
</dbReference>
<dbReference type="EC" id="3.6.5.4" evidence="9"/>
<dbReference type="GO" id="GO:0005047">
    <property type="term" value="F:signal recognition particle binding"/>
    <property type="evidence" value="ECO:0007669"/>
    <property type="project" value="TreeGrafter"/>
</dbReference>
<dbReference type="Pfam" id="PF02881">
    <property type="entry name" value="SRP54_N"/>
    <property type="match status" value="1"/>
</dbReference>
<reference evidence="11" key="2">
    <citation type="journal article" date="2012" name="PLoS ONE">
        <title>A Deeply Branching Thermophilic Bacterium with an Ancient Acetyl-CoA Pathway Dominates a Subsurface Ecosystem.</title>
        <authorList>
            <person name="Takami H."/>
            <person name="Noguchi H."/>
            <person name="Takaki Y."/>
            <person name="Uchiyama I."/>
            <person name="Toyoda A."/>
            <person name="Nishi S."/>
            <person name="Chee G.-J."/>
            <person name="Arai W."/>
            <person name="Nunoura T."/>
            <person name="Itoh T."/>
            <person name="Hattori M."/>
            <person name="Takai K."/>
        </authorList>
    </citation>
    <scope>NUCLEOTIDE SEQUENCE</scope>
</reference>
<feature type="binding site" evidence="9">
    <location>
        <begin position="258"/>
        <end position="261"/>
    </location>
    <ligand>
        <name>GTP</name>
        <dbReference type="ChEBI" id="CHEBI:37565"/>
    </ligand>
</feature>
<dbReference type="SMART" id="SM00382">
    <property type="entry name" value="AAA"/>
    <property type="match status" value="1"/>
</dbReference>
<dbReference type="NCBIfam" id="TIGR00064">
    <property type="entry name" value="ftsY"/>
    <property type="match status" value="1"/>
</dbReference>
<protein>
    <recommendedName>
        <fullName evidence="9">Signal recognition particle receptor FtsY</fullName>
        <shortName evidence="9">SRP receptor</shortName>
        <ecNumber evidence="9">3.6.5.4</ecNumber>
    </recommendedName>
</protein>
<keyword evidence="5 9" id="KW-0342">GTP-binding</keyword>
<dbReference type="GO" id="GO:0005525">
    <property type="term" value="F:GTP binding"/>
    <property type="evidence" value="ECO:0007669"/>
    <property type="project" value="UniProtKB-UniRule"/>
</dbReference>
<feature type="binding site" evidence="9">
    <location>
        <begin position="194"/>
        <end position="198"/>
    </location>
    <ligand>
        <name>GTP</name>
        <dbReference type="ChEBI" id="CHEBI:37565"/>
    </ligand>
</feature>
<dbReference type="AlphaFoldDB" id="H5ST70"/>
<dbReference type="SMART" id="SM00963">
    <property type="entry name" value="SRP54_N"/>
    <property type="match status" value="1"/>
</dbReference>
<evidence type="ECO:0000256" key="6">
    <source>
        <dbReference type="ARBA" id="ARBA00023136"/>
    </source>
</evidence>
<evidence type="ECO:0000313" key="11">
    <source>
        <dbReference type="EMBL" id="BAL59356.1"/>
    </source>
</evidence>
<dbReference type="EMBL" id="AP011802">
    <property type="protein sequence ID" value="BAL59356.1"/>
    <property type="molecule type" value="Genomic_DNA"/>
</dbReference>